<sequence>MASASPDLMWLCVRKSSSFIRKSSNLPVLTAEPGNMCGLNKFRFSSLANKQVVGLDAKIVGKKESIILTTKSKKASRSYRPGTVMQQTGIKKGAKKGVAQLKKVMEAGFYRPDMISLALAKYNKIKTSFKKSKVVVKSRRAGK</sequence>
<feature type="domain" description="Ribosomal eL28/Mak16" evidence="4">
    <location>
        <begin position="8"/>
        <end position="127"/>
    </location>
</feature>
<dbReference type="GO" id="GO:0005840">
    <property type="term" value="C:ribosome"/>
    <property type="evidence" value="ECO:0007669"/>
    <property type="project" value="UniProtKB-KW"/>
</dbReference>
<comment type="similarity">
    <text evidence="1">Belongs to the eukaryotic ribosomal protein eL28 family.</text>
</comment>
<evidence type="ECO:0000256" key="1">
    <source>
        <dbReference type="ARBA" id="ARBA00007926"/>
    </source>
</evidence>
<dbReference type="OrthoDB" id="338850at2759"/>
<proteinExistence type="inferred from homology"/>
<dbReference type="Gene3D" id="3.30.390.110">
    <property type="match status" value="1"/>
</dbReference>
<keyword evidence="3" id="KW-0687">Ribonucleoprotein</keyword>
<reference evidence="5" key="1">
    <citation type="submission" date="2021-02" db="EMBL/GenBank/DDBJ databases">
        <authorList>
            <person name="Dougan E. K."/>
            <person name="Rhodes N."/>
            <person name="Thang M."/>
            <person name="Chan C."/>
        </authorList>
    </citation>
    <scope>NUCLEOTIDE SEQUENCE</scope>
</reference>
<dbReference type="InterPro" id="IPR002672">
    <property type="entry name" value="Ribosomal_eL28"/>
</dbReference>
<organism evidence="5 6">
    <name type="scientific">Polarella glacialis</name>
    <name type="common">Dinoflagellate</name>
    <dbReference type="NCBI Taxonomy" id="89957"/>
    <lineage>
        <taxon>Eukaryota</taxon>
        <taxon>Sar</taxon>
        <taxon>Alveolata</taxon>
        <taxon>Dinophyceae</taxon>
        <taxon>Suessiales</taxon>
        <taxon>Suessiaceae</taxon>
        <taxon>Polarella</taxon>
    </lineage>
</organism>
<evidence type="ECO:0000256" key="3">
    <source>
        <dbReference type="ARBA" id="ARBA00023274"/>
    </source>
</evidence>
<keyword evidence="6" id="KW-1185">Reference proteome</keyword>
<dbReference type="AlphaFoldDB" id="A0A813GY02"/>
<dbReference type="GO" id="GO:1990904">
    <property type="term" value="C:ribonucleoprotein complex"/>
    <property type="evidence" value="ECO:0007669"/>
    <property type="project" value="UniProtKB-KW"/>
</dbReference>
<dbReference type="Pfam" id="PF01778">
    <property type="entry name" value="Ribosomal_L28e"/>
    <property type="match status" value="1"/>
</dbReference>
<dbReference type="GO" id="GO:0003735">
    <property type="term" value="F:structural constituent of ribosome"/>
    <property type="evidence" value="ECO:0007669"/>
    <property type="project" value="InterPro"/>
</dbReference>
<dbReference type="OMA" id="WMIIRNC"/>
<dbReference type="PANTHER" id="PTHR10544">
    <property type="entry name" value="60S RIBOSOMAL PROTEIN L28"/>
    <property type="match status" value="1"/>
</dbReference>
<evidence type="ECO:0000259" key="4">
    <source>
        <dbReference type="Pfam" id="PF01778"/>
    </source>
</evidence>
<name>A0A813GY02_POLGL</name>
<evidence type="ECO:0000313" key="6">
    <source>
        <dbReference type="Proteomes" id="UP000654075"/>
    </source>
</evidence>
<comment type="caution">
    <text evidence="5">The sequence shown here is derived from an EMBL/GenBank/DDBJ whole genome shotgun (WGS) entry which is preliminary data.</text>
</comment>
<protein>
    <recommendedName>
        <fullName evidence="4">Ribosomal eL28/Mak16 domain-containing protein</fullName>
    </recommendedName>
</protein>
<dbReference type="Proteomes" id="UP000654075">
    <property type="component" value="Unassembled WGS sequence"/>
</dbReference>
<evidence type="ECO:0000256" key="2">
    <source>
        <dbReference type="ARBA" id="ARBA00022980"/>
    </source>
</evidence>
<gene>
    <name evidence="5" type="ORF">PGLA1383_LOCUS46534</name>
</gene>
<dbReference type="GO" id="GO:0006412">
    <property type="term" value="P:translation"/>
    <property type="evidence" value="ECO:0007669"/>
    <property type="project" value="InterPro"/>
</dbReference>
<keyword evidence="2" id="KW-0689">Ribosomal protein</keyword>
<dbReference type="EMBL" id="CAJNNV010029798">
    <property type="protein sequence ID" value="CAE8630138.1"/>
    <property type="molecule type" value="Genomic_DNA"/>
</dbReference>
<evidence type="ECO:0000313" key="5">
    <source>
        <dbReference type="EMBL" id="CAE8630138.1"/>
    </source>
</evidence>
<dbReference type="InterPro" id="IPR029004">
    <property type="entry name" value="Ribosomal_eL28/Mak16"/>
</dbReference>
<accession>A0A813GY02</accession>